<keyword evidence="2" id="KW-1185">Reference proteome</keyword>
<reference evidence="1 2" key="1">
    <citation type="journal article" date="2024" name="BMC Genomics">
        <title>De novo assembly and annotation of Popillia japonica's genome with initial clues to its potential as an invasive pest.</title>
        <authorList>
            <person name="Cucini C."/>
            <person name="Boschi S."/>
            <person name="Funari R."/>
            <person name="Cardaioli E."/>
            <person name="Iannotti N."/>
            <person name="Marturano G."/>
            <person name="Paoli F."/>
            <person name="Bruttini M."/>
            <person name="Carapelli A."/>
            <person name="Frati F."/>
            <person name="Nardi F."/>
        </authorList>
    </citation>
    <scope>NUCLEOTIDE SEQUENCE [LARGE SCALE GENOMIC DNA]</scope>
    <source>
        <strain evidence="1">DMR45628</strain>
    </source>
</reference>
<comment type="caution">
    <text evidence="1">The sequence shown here is derived from an EMBL/GenBank/DDBJ whole genome shotgun (WGS) entry which is preliminary data.</text>
</comment>
<dbReference type="Proteomes" id="UP001458880">
    <property type="component" value="Unassembled WGS sequence"/>
</dbReference>
<sequence>MAVARRLCCSRATVGPLLLRDPGVRSPDTLLDITARIVAENIPFQRIEERYDRIPEPVQRRIIYWSFPRNERDICMYSSLSRVPPVNSSGEPQNLSFCKGLKLLETGCVDSVLQVGM</sequence>
<evidence type="ECO:0000313" key="2">
    <source>
        <dbReference type="Proteomes" id="UP001458880"/>
    </source>
</evidence>
<dbReference type="EMBL" id="JASPKY010000359">
    <property type="protein sequence ID" value="KAK9704020.1"/>
    <property type="molecule type" value="Genomic_DNA"/>
</dbReference>
<dbReference type="GO" id="GO:0031462">
    <property type="term" value="C:Cul2-RING ubiquitin ligase complex"/>
    <property type="evidence" value="ECO:0007669"/>
    <property type="project" value="TreeGrafter"/>
</dbReference>
<protein>
    <recommendedName>
        <fullName evidence="3">Zinc finger SWIM domain-containing protein 4</fullName>
    </recommendedName>
</protein>
<dbReference type="AlphaFoldDB" id="A0AAW1JJQ2"/>
<dbReference type="PANTHER" id="PTHR22619:SF0">
    <property type="entry name" value="ZINC FINGER SWIM DOMAIN-CONTAINING PROTEIN 6-LIKE PROTEIN"/>
    <property type="match status" value="1"/>
</dbReference>
<dbReference type="PANTHER" id="PTHR22619">
    <property type="entry name" value="ZINC FINGER SWIM DOMAIN CONTAINING PROTEIN 4, 5, 6"/>
    <property type="match status" value="1"/>
</dbReference>
<evidence type="ECO:0008006" key="3">
    <source>
        <dbReference type="Google" id="ProtNLM"/>
    </source>
</evidence>
<proteinExistence type="predicted"/>
<gene>
    <name evidence="1" type="ORF">QE152_g28532</name>
</gene>
<organism evidence="1 2">
    <name type="scientific">Popillia japonica</name>
    <name type="common">Japanese beetle</name>
    <dbReference type="NCBI Taxonomy" id="7064"/>
    <lineage>
        <taxon>Eukaryota</taxon>
        <taxon>Metazoa</taxon>
        <taxon>Ecdysozoa</taxon>
        <taxon>Arthropoda</taxon>
        <taxon>Hexapoda</taxon>
        <taxon>Insecta</taxon>
        <taxon>Pterygota</taxon>
        <taxon>Neoptera</taxon>
        <taxon>Endopterygota</taxon>
        <taxon>Coleoptera</taxon>
        <taxon>Polyphaga</taxon>
        <taxon>Scarabaeiformia</taxon>
        <taxon>Scarabaeidae</taxon>
        <taxon>Rutelinae</taxon>
        <taxon>Popillia</taxon>
    </lineage>
</organism>
<name>A0AAW1JJQ2_POPJA</name>
<accession>A0AAW1JJQ2</accession>
<evidence type="ECO:0000313" key="1">
    <source>
        <dbReference type="EMBL" id="KAK9704020.1"/>
    </source>
</evidence>